<dbReference type="Pfam" id="PF25455">
    <property type="entry name" value="Beta-barrel_CAF17_C"/>
    <property type="match status" value="1"/>
</dbReference>
<dbReference type="Proteomes" id="UP000290759">
    <property type="component" value="Unassembled WGS sequence"/>
</dbReference>
<evidence type="ECO:0000313" key="5">
    <source>
        <dbReference type="Proteomes" id="UP000290759"/>
    </source>
</evidence>
<feature type="domain" description="CAF17 C-terminal" evidence="3">
    <location>
        <begin position="199"/>
        <end position="264"/>
    </location>
</feature>
<dbReference type="RefSeq" id="WP_129228965.1">
    <property type="nucleotide sequence ID" value="NZ_QYBB01000037.1"/>
</dbReference>
<feature type="domain" description="GCVT N-terminal" evidence="2">
    <location>
        <begin position="11"/>
        <end position="104"/>
    </location>
</feature>
<reference evidence="4 5" key="2">
    <citation type="submission" date="2019-02" db="EMBL/GenBank/DDBJ databases">
        <title>'Lichenibacterium ramalinii' gen. nov. sp. nov., 'Lichenibacterium minor' gen. nov. sp. nov.</title>
        <authorList>
            <person name="Pankratov T."/>
        </authorList>
    </citation>
    <scope>NUCLEOTIDE SEQUENCE [LARGE SCALE GENOMIC DNA]</scope>
    <source>
        <strain evidence="4 5">RmlP026</strain>
    </source>
</reference>
<dbReference type="InterPro" id="IPR057460">
    <property type="entry name" value="CAF17_C"/>
</dbReference>
<keyword evidence="5" id="KW-1185">Reference proteome</keyword>
<evidence type="ECO:0000313" key="4">
    <source>
        <dbReference type="EMBL" id="RYC29874.1"/>
    </source>
</evidence>
<dbReference type="InterPro" id="IPR045179">
    <property type="entry name" value="YgfZ/GcvT"/>
</dbReference>
<gene>
    <name evidence="4" type="ORF">D3273_21580</name>
</gene>
<dbReference type="GO" id="GO:0016226">
    <property type="term" value="P:iron-sulfur cluster assembly"/>
    <property type="evidence" value="ECO:0007669"/>
    <property type="project" value="TreeGrafter"/>
</dbReference>
<name>A0A4V1RU45_9HYPH</name>
<evidence type="ECO:0000259" key="2">
    <source>
        <dbReference type="Pfam" id="PF01571"/>
    </source>
</evidence>
<dbReference type="PIRSF" id="PIRSF006487">
    <property type="entry name" value="GcvT"/>
    <property type="match status" value="1"/>
</dbReference>
<dbReference type="AlphaFoldDB" id="A0A4V1RU45"/>
<proteinExistence type="predicted"/>
<organism evidence="4 5">
    <name type="scientific">Lichenibacterium minor</name>
    <dbReference type="NCBI Taxonomy" id="2316528"/>
    <lineage>
        <taxon>Bacteria</taxon>
        <taxon>Pseudomonadati</taxon>
        <taxon>Pseudomonadota</taxon>
        <taxon>Alphaproteobacteria</taxon>
        <taxon>Hyphomicrobiales</taxon>
        <taxon>Lichenihabitantaceae</taxon>
        <taxon>Lichenibacterium</taxon>
    </lineage>
</organism>
<protein>
    <submittedName>
        <fullName evidence="4">Folate-binding protein</fullName>
    </submittedName>
</protein>
<dbReference type="InterPro" id="IPR027266">
    <property type="entry name" value="TrmE/GcvT-like"/>
</dbReference>
<keyword evidence="1" id="KW-0809">Transit peptide</keyword>
<dbReference type="PANTHER" id="PTHR22602">
    <property type="entry name" value="TRANSFERASE CAF17, MITOCHONDRIAL-RELATED"/>
    <property type="match status" value="1"/>
</dbReference>
<dbReference type="OrthoDB" id="9796287at2"/>
<accession>A0A4V1RU45</accession>
<dbReference type="PANTHER" id="PTHR22602:SF0">
    <property type="entry name" value="TRANSFERASE CAF17, MITOCHONDRIAL-RELATED"/>
    <property type="match status" value="1"/>
</dbReference>
<reference evidence="4 5" key="1">
    <citation type="submission" date="2018-12" db="EMBL/GenBank/DDBJ databases">
        <authorList>
            <person name="Grouzdev D.S."/>
            <person name="Krutkina M.S."/>
        </authorList>
    </citation>
    <scope>NUCLEOTIDE SEQUENCE [LARGE SCALE GENOMIC DNA]</scope>
    <source>
        <strain evidence="4 5">RmlP026</strain>
    </source>
</reference>
<dbReference type="Pfam" id="PF01571">
    <property type="entry name" value="GCV_T"/>
    <property type="match status" value="1"/>
</dbReference>
<dbReference type="SUPFAM" id="SSF103025">
    <property type="entry name" value="Folate-binding domain"/>
    <property type="match status" value="1"/>
</dbReference>
<dbReference type="EMBL" id="QYBB01000037">
    <property type="protein sequence ID" value="RYC29874.1"/>
    <property type="molecule type" value="Genomic_DNA"/>
</dbReference>
<dbReference type="Gene3D" id="3.30.1360.120">
    <property type="entry name" value="Probable tRNA modification gtpase trme, domain 1"/>
    <property type="match status" value="2"/>
</dbReference>
<dbReference type="NCBIfam" id="TIGR03317">
    <property type="entry name" value="ygfZ_signature"/>
    <property type="match status" value="1"/>
</dbReference>
<evidence type="ECO:0000259" key="3">
    <source>
        <dbReference type="Pfam" id="PF25455"/>
    </source>
</evidence>
<sequence>MGTAFLAERGIVEVDGPDARALLHRLVTSDVAGLRRGETRYAALLSPQGKITFDFLIVDGTGEAGPDRFLLDVPAAQAGDLARKLSLYRLRADVRIVDRSAELGVTAHWPDGPGPRDPRHPDLGTRAVGARAAADADAASAYDAHRIALGVPDGGRDFAYGDAFPHDANLDRLGGVDFAKGCYVGQEVVSRVHHRGTARKRIVPVRFDGRAPAPGAEITVGETAIGTMGTSSGEVGLATVRTDRAADAAALGAPAIADGVHVALALS</sequence>
<dbReference type="InterPro" id="IPR017703">
    <property type="entry name" value="YgfZ/GCV_T_CS"/>
</dbReference>
<evidence type="ECO:0000256" key="1">
    <source>
        <dbReference type="ARBA" id="ARBA00022946"/>
    </source>
</evidence>
<dbReference type="InterPro" id="IPR006222">
    <property type="entry name" value="GCVT_N"/>
</dbReference>
<comment type="caution">
    <text evidence="4">The sequence shown here is derived from an EMBL/GenBank/DDBJ whole genome shotgun (WGS) entry which is preliminary data.</text>
</comment>